<gene>
    <name evidence="1" type="ORF">EBN03_12225</name>
</gene>
<accession>A0A3M2L4Y0</accession>
<proteinExistence type="predicted"/>
<comment type="caution">
    <text evidence="1">The sequence shown here is derived from an EMBL/GenBank/DDBJ whole genome shotgun (WGS) entry which is preliminary data.</text>
</comment>
<keyword evidence="2" id="KW-1185">Reference proteome</keyword>
<protein>
    <submittedName>
        <fullName evidence="1">Uncharacterized protein</fullName>
    </submittedName>
</protein>
<dbReference type="AlphaFoldDB" id="A0A3M2L4Y0"/>
<sequence length="92" mass="9086">MRARLSSGTVTLGGAPERVRVVGVAQKRCASRSFGADVRSGGRVMRARLSDGAVDVGGASELARAGFALAGNANGSVPVDGSTLISGTAGAR</sequence>
<organism evidence="1 2">
    <name type="scientific">Nocardia stercoris</name>
    <dbReference type="NCBI Taxonomy" id="2483361"/>
    <lineage>
        <taxon>Bacteria</taxon>
        <taxon>Bacillati</taxon>
        <taxon>Actinomycetota</taxon>
        <taxon>Actinomycetes</taxon>
        <taxon>Mycobacteriales</taxon>
        <taxon>Nocardiaceae</taxon>
        <taxon>Nocardia</taxon>
    </lineage>
</organism>
<reference evidence="1 2" key="1">
    <citation type="submission" date="2018-10" db="EMBL/GenBank/DDBJ databases">
        <title>Isolation from cow dung.</title>
        <authorList>
            <person name="Ling L."/>
        </authorList>
    </citation>
    <scope>NUCLEOTIDE SEQUENCE [LARGE SCALE GENOMIC DNA]</scope>
    <source>
        <strain evidence="1 2">NEAU-LL90</strain>
    </source>
</reference>
<evidence type="ECO:0000313" key="2">
    <source>
        <dbReference type="Proteomes" id="UP000279275"/>
    </source>
</evidence>
<dbReference type="Proteomes" id="UP000279275">
    <property type="component" value="Unassembled WGS sequence"/>
</dbReference>
<evidence type="ECO:0000313" key="1">
    <source>
        <dbReference type="EMBL" id="RMI32719.1"/>
    </source>
</evidence>
<name>A0A3M2L4Y0_9NOCA</name>
<dbReference type="EMBL" id="RFFH01000004">
    <property type="protein sequence ID" value="RMI32719.1"/>
    <property type="molecule type" value="Genomic_DNA"/>
</dbReference>